<sequence length="111" mass="13065">MNRFSVLYTLKKHHQHLTFNTRAEAEDALKKLSRHRRGVPIGIYDAKTELFFWEPNRQKKYSQLSFSEQAQEDNAMIAIVQNLRLQAEIASDENQVDLDIMLRPMPRLVHS</sequence>
<name>A0A344TJK3_9BACT</name>
<evidence type="ECO:0000313" key="2">
    <source>
        <dbReference type="Proteomes" id="UP000251993"/>
    </source>
</evidence>
<gene>
    <name evidence="1" type="ORF">DR864_14230</name>
</gene>
<keyword evidence="2" id="KW-1185">Reference proteome</keyword>
<reference evidence="1 2" key="1">
    <citation type="submission" date="2018-07" db="EMBL/GenBank/DDBJ databases">
        <title>Genome sequencing of Runella.</title>
        <authorList>
            <person name="Baek M.-G."/>
            <person name="Yi H."/>
        </authorList>
    </citation>
    <scope>NUCLEOTIDE SEQUENCE [LARGE SCALE GENOMIC DNA]</scope>
    <source>
        <strain evidence="1 2">HYN0085</strain>
    </source>
</reference>
<dbReference type="RefSeq" id="WP_114067605.1">
    <property type="nucleotide sequence ID" value="NZ_CP030850.1"/>
</dbReference>
<protein>
    <submittedName>
        <fullName evidence="1">Uncharacterized protein</fullName>
    </submittedName>
</protein>
<dbReference type="OrthoDB" id="960890at2"/>
<dbReference type="Proteomes" id="UP000251993">
    <property type="component" value="Chromosome"/>
</dbReference>
<accession>A0A344TJK3</accession>
<proteinExistence type="predicted"/>
<dbReference type="KEGG" id="run:DR864_14230"/>
<dbReference type="EMBL" id="CP030850">
    <property type="protein sequence ID" value="AXE18824.1"/>
    <property type="molecule type" value="Genomic_DNA"/>
</dbReference>
<evidence type="ECO:0000313" key="1">
    <source>
        <dbReference type="EMBL" id="AXE18824.1"/>
    </source>
</evidence>
<dbReference type="AlphaFoldDB" id="A0A344TJK3"/>
<organism evidence="1 2">
    <name type="scientific">Runella rosea</name>
    <dbReference type="NCBI Taxonomy" id="2259595"/>
    <lineage>
        <taxon>Bacteria</taxon>
        <taxon>Pseudomonadati</taxon>
        <taxon>Bacteroidota</taxon>
        <taxon>Cytophagia</taxon>
        <taxon>Cytophagales</taxon>
        <taxon>Spirosomataceae</taxon>
        <taxon>Runella</taxon>
    </lineage>
</organism>